<dbReference type="EMBL" id="LS992577">
    <property type="protein sequence ID" value="SYZ47161.1"/>
    <property type="molecule type" value="Genomic_DNA"/>
</dbReference>
<organism evidence="2">
    <name type="scientific">Plasmodiophora brassicae</name>
    <name type="common">Clubroot disease agent</name>
    <dbReference type="NCBI Taxonomy" id="37360"/>
    <lineage>
        <taxon>Eukaryota</taxon>
        <taxon>Sar</taxon>
        <taxon>Rhizaria</taxon>
        <taxon>Endomyxa</taxon>
        <taxon>Phytomyxea</taxon>
        <taxon>Plasmodiophorida</taxon>
        <taxon>Plasmodiophoridae</taxon>
        <taxon>Plasmodiophora</taxon>
    </lineage>
</organism>
<dbReference type="AlphaFoldDB" id="A0A3P3YWF6"/>
<evidence type="ECO:0000259" key="1">
    <source>
        <dbReference type="Pfam" id="PF01348"/>
    </source>
</evidence>
<dbReference type="Pfam" id="PF01348">
    <property type="entry name" value="Intron_maturas2"/>
    <property type="match status" value="1"/>
</dbReference>
<dbReference type="PANTHER" id="PTHR34047">
    <property type="entry name" value="NUCLEAR INTRON MATURASE 1, MITOCHONDRIAL-RELATED"/>
    <property type="match status" value="1"/>
</dbReference>
<dbReference type="GO" id="GO:0006397">
    <property type="term" value="P:mRNA processing"/>
    <property type="evidence" value="ECO:0007669"/>
    <property type="project" value="InterPro"/>
</dbReference>
<evidence type="ECO:0000313" key="2">
    <source>
        <dbReference type="EMBL" id="SYZ47161.1"/>
    </source>
</evidence>
<feature type="domain" description="Domain X" evidence="1">
    <location>
        <begin position="463"/>
        <end position="574"/>
    </location>
</feature>
<sequence length="580" mass="68299">MHFGKLMLVQRKFSLKCKSEVGVLNYRHPFKNIGVLKHMVIATVYCSKREVPQINQLYWEGFRLYSEILPKLNRVSAKIRKHFSEERLIGILYEYNAFVLNCKRCLSVKSSGLFKLLIDPNFLIYVYRGIRIRGISNFPMKATLGGIVYLAESIRLGTYCCAKRLFVNSRNFYSDKFEFNHLSEVIIQQAIILLLGPIYEYRFLNVSFGFRYRRNVFSCLSRIRSTTKSPIWSINLNIVGMSDSIFTVQSLFCILYSKLCEYSLIQLIIQVFKDNFVVFSNNYTVKYCKKFFLKHIFSFFILNICLHELDIMIYSSLIPQFNRSLTGRFEISDIVSAFFWRGMFFKINCFWSRLIKRKFVKYFYKLTRIHTKGIYSRSSLHYYRYSNEILLYFIGSEQEALLILQQIVFFIETKLFLQICTAKTGIYCCSGIGTHFLGYNLVKNGILLNTAPGLVKKVCAGGIFFKVPLSQLYKYYTKLGFFQIARKTNHIKYVARRCDKLLALGSIDAITRWFGRLWIAIKLYYKITSNTVILYEIFYLLKRCLALTIAHWYKLKSAKKVYVRFGTNLIMDFVSEFKDR</sequence>
<gene>
    <name evidence="2" type="ORF">PLBR_LOCUS41</name>
</gene>
<geneLocation type="mitochondrion" evidence="2"/>
<protein>
    <submittedName>
        <fullName evidence="2">167c950b-9628-49b4-a9d3-39500cf00de4-CDS</fullName>
    </submittedName>
</protein>
<name>A0A3P3YWF6_PLABS</name>
<proteinExistence type="predicted"/>
<dbReference type="InterPro" id="IPR024937">
    <property type="entry name" value="Domain_X"/>
</dbReference>
<accession>A0A3P3YWF6</accession>
<keyword evidence="2" id="KW-0496">Mitochondrion</keyword>
<dbReference type="InterPro" id="IPR051083">
    <property type="entry name" value="GrpII_Intron_Splice-Mob/Def"/>
</dbReference>
<dbReference type="GO" id="GO:0005737">
    <property type="term" value="C:cytoplasm"/>
    <property type="evidence" value="ECO:0007669"/>
    <property type="project" value="UniProtKB-ARBA"/>
</dbReference>
<dbReference type="PANTHER" id="PTHR34047:SF2">
    <property type="entry name" value="NUCLEAR INTRON MATURASE 1, MITOCHONDRIAL"/>
    <property type="match status" value="1"/>
</dbReference>
<reference evidence="2" key="1">
    <citation type="submission" date="2018-05" db="EMBL/GenBank/DDBJ databases">
        <authorList>
            <person name="Fogelqvist J."/>
        </authorList>
    </citation>
    <scope>NUCLEOTIDE SEQUENCE [LARGE SCALE GENOMIC DNA]</scope>
</reference>